<name>A0ABW6AEF1_9BACT</name>
<sequence length="500" mass="58036">MDKRPGIDIVWFKRDLRLHDHAPLQAAIEAGRGLANRRLLLLYCFEPSVMADPNYNERHWRFVHESLVDLNKQVALVSETGLPAPDTNAPAISVFQREVVDVLTALQTQYTIHTIYSHQETGLKVTYDRDKAVARFCREQSITWSEFQRNGVRRGLKSSAGWQSVWLHTMQAAQHQPDLTQWKPAHVPADWFAAERGPDLPANWQVANPLFQPGGERNGHRYLTSFLDERIRLYEDSISKPLESRRGCSRLSPYLAWGCLSARQVYQHYVYALQQPEPKATGQIHGSTLFINRLRLQSYFTELFERNERIEFVNKNPDFDRIEKQVNIDQLIAWQDGQTGYPLIDACMRCLRQTGYLNFRMRALLTSFLTHHLFQHWQEGGWHLARQFTDFEPGIHYAQLQLQSGILASDRQPVRIYNPVKQSKEHDPEGVFIKQWIPELAVCSTAYIHEPWTIPVEEQDAIHFHIGVDYPAPIIDVKTTGRHARTQLYQPRQSNKNKAR</sequence>
<gene>
    <name evidence="8" type="ORF">ACFS25_08495</name>
</gene>
<evidence type="ECO:0000256" key="2">
    <source>
        <dbReference type="ARBA" id="ARBA00001974"/>
    </source>
</evidence>
<dbReference type="SUPFAM" id="SSF48173">
    <property type="entry name" value="Cryptochrome/photolyase FAD-binding domain"/>
    <property type="match status" value="1"/>
</dbReference>
<dbReference type="Pfam" id="PF03441">
    <property type="entry name" value="FAD_binding_7"/>
    <property type="match status" value="1"/>
</dbReference>
<dbReference type="Gene3D" id="1.10.579.10">
    <property type="entry name" value="DNA Cyclobutane Dipyrimidine Photolyase, subunit A, domain 3"/>
    <property type="match status" value="1"/>
</dbReference>
<dbReference type="InterPro" id="IPR005101">
    <property type="entry name" value="Cryptochr/Photolyase_FAD-bd"/>
</dbReference>
<comment type="cofactor">
    <cofactor evidence="1">
        <name>(6R)-5,10-methylene-5,6,7,8-tetrahydrofolate</name>
        <dbReference type="ChEBI" id="CHEBI:15636"/>
    </cofactor>
</comment>
<evidence type="ECO:0000256" key="3">
    <source>
        <dbReference type="ARBA" id="ARBA00022630"/>
    </source>
</evidence>
<evidence type="ECO:0000259" key="7">
    <source>
        <dbReference type="PROSITE" id="PS51645"/>
    </source>
</evidence>
<organism evidence="8 9">
    <name type="scientific">Spirosoma flavum</name>
    <dbReference type="NCBI Taxonomy" id="2048557"/>
    <lineage>
        <taxon>Bacteria</taxon>
        <taxon>Pseudomonadati</taxon>
        <taxon>Bacteroidota</taxon>
        <taxon>Cytophagia</taxon>
        <taxon>Cytophagales</taxon>
        <taxon>Cytophagaceae</taxon>
        <taxon>Spirosoma</taxon>
    </lineage>
</organism>
<dbReference type="Proteomes" id="UP001597512">
    <property type="component" value="Unassembled WGS sequence"/>
</dbReference>
<evidence type="ECO:0000256" key="6">
    <source>
        <dbReference type="RuleBase" id="RU004182"/>
    </source>
</evidence>
<dbReference type="Gene3D" id="1.25.40.80">
    <property type="match status" value="1"/>
</dbReference>
<dbReference type="InterPro" id="IPR036155">
    <property type="entry name" value="Crypto/Photolyase_N_sf"/>
</dbReference>
<dbReference type="RefSeq" id="WP_381498634.1">
    <property type="nucleotide sequence ID" value="NZ_JBHUOM010000002.1"/>
</dbReference>
<dbReference type="Gene3D" id="3.40.50.620">
    <property type="entry name" value="HUPs"/>
    <property type="match status" value="1"/>
</dbReference>
<accession>A0ABW6AEF1</accession>
<evidence type="ECO:0000256" key="1">
    <source>
        <dbReference type="ARBA" id="ARBA00001932"/>
    </source>
</evidence>
<keyword evidence="3 6" id="KW-0285">Flavoprotein</keyword>
<keyword evidence="4 6" id="KW-0274">FAD</keyword>
<dbReference type="Pfam" id="PF00875">
    <property type="entry name" value="DNA_photolyase"/>
    <property type="match status" value="1"/>
</dbReference>
<dbReference type="SUPFAM" id="SSF52425">
    <property type="entry name" value="Cryptochrome/photolyase, N-terminal domain"/>
    <property type="match status" value="1"/>
</dbReference>
<dbReference type="PRINTS" id="PR00147">
    <property type="entry name" value="DNAPHOTLYASE"/>
</dbReference>
<proteinExistence type="inferred from homology"/>
<reference evidence="9" key="1">
    <citation type="journal article" date="2019" name="Int. J. Syst. Evol. Microbiol.">
        <title>The Global Catalogue of Microorganisms (GCM) 10K type strain sequencing project: providing services to taxonomists for standard genome sequencing and annotation.</title>
        <authorList>
            <consortium name="The Broad Institute Genomics Platform"/>
            <consortium name="The Broad Institute Genome Sequencing Center for Infectious Disease"/>
            <person name="Wu L."/>
            <person name="Ma J."/>
        </authorList>
    </citation>
    <scope>NUCLEOTIDE SEQUENCE [LARGE SCALE GENOMIC DNA]</scope>
    <source>
        <strain evidence="9">KCTC 52490</strain>
    </source>
</reference>
<evidence type="ECO:0000313" key="9">
    <source>
        <dbReference type="Proteomes" id="UP001597512"/>
    </source>
</evidence>
<evidence type="ECO:0000256" key="5">
    <source>
        <dbReference type="ARBA" id="ARBA00022991"/>
    </source>
</evidence>
<dbReference type="PANTHER" id="PTHR11455:SF9">
    <property type="entry name" value="CRYPTOCHROME CIRCADIAN CLOCK 5 ISOFORM X1"/>
    <property type="match status" value="1"/>
</dbReference>
<dbReference type="InterPro" id="IPR018394">
    <property type="entry name" value="DNA_photolyase_1_CS_C"/>
</dbReference>
<dbReference type="PROSITE" id="PS00394">
    <property type="entry name" value="DNA_PHOTOLYASES_1_1"/>
    <property type="match status" value="1"/>
</dbReference>
<keyword evidence="5 6" id="KW-0157">Chromophore</keyword>
<dbReference type="PANTHER" id="PTHR11455">
    <property type="entry name" value="CRYPTOCHROME"/>
    <property type="match status" value="1"/>
</dbReference>
<dbReference type="InterPro" id="IPR002081">
    <property type="entry name" value="Cryptochrome/DNA_photolyase_1"/>
</dbReference>
<dbReference type="InterPro" id="IPR036134">
    <property type="entry name" value="Crypto/Photolyase_FAD-like_sf"/>
</dbReference>
<comment type="caution">
    <text evidence="8">The sequence shown here is derived from an EMBL/GenBank/DDBJ whole genome shotgun (WGS) entry which is preliminary data.</text>
</comment>
<feature type="domain" description="Photolyase/cryptochrome alpha/beta" evidence="7">
    <location>
        <begin position="6"/>
        <end position="152"/>
    </location>
</feature>
<protein>
    <submittedName>
        <fullName evidence="8">FAD-binding domain-containing protein</fullName>
    </submittedName>
</protein>
<dbReference type="InterPro" id="IPR006050">
    <property type="entry name" value="DNA_photolyase_N"/>
</dbReference>
<evidence type="ECO:0000313" key="8">
    <source>
        <dbReference type="EMBL" id="MFD2933816.1"/>
    </source>
</evidence>
<evidence type="ECO:0000256" key="4">
    <source>
        <dbReference type="ARBA" id="ARBA00022827"/>
    </source>
</evidence>
<dbReference type="PROSITE" id="PS51645">
    <property type="entry name" value="PHR_CRY_ALPHA_BETA"/>
    <property type="match status" value="1"/>
</dbReference>
<comment type="cofactor">
    <cofactor evidence="2">
        <name>FAD</name>
        <dbReference type="ChEBI" id="CHEBI:57692"/>
    </cofactor>
</comment>
<keyword evidence="9" id="KW-1185">Reference proteome</keyword>
<dbReference type="InterPro" id="IPR014729">
    <property type="entry name" value="Rossmann-like_a/b/a_fold"/>
</dbReference>
<comment type="similarity">
    <text evidence="6">Belongs to the DNA photolyase family.</text>
</comment>
<dbReference type="EMBL" id="JBHUOM010000002">
    <property type="protein sequence ID" value="MFD2933816.1"/>
    <property type="molecule type" value="Genomic_DNA"/>
</dbReference>